<evidence type="ECO:0000256" key="9">
    <source>
        <dbReference type="ARBA" id="ARBA00031044"/>
    </source>
</evidence>
<keyword evidence="7" id="KW-0378">Hydrolase</keyword>
<evidence type="ECO:0000256" key="5">
    <source>
        <dbReference type="ARBA" id="ARBA00011917"/>
    </source>
</evidence>
<dbReference type="AlphaFoldDB" id="A0AAD5UH03"/>
<evidence type="ECO:0000256" key="8">
    <source>
        <dbReference type="ARBA" id="ARBA00022833"/>
    </source>
</evidence>
<comment type="similarity">
    <text evidence="4">Belongs to the metallo-beta-lactamase superfamily. Glyoxalase II family.</text>
</comment>
<dbReference type="EC" id="3.1.2.6" evidence="5"/>
<gene>
    <name evidence="12" type="ORF">HK103_004526</name>
</gene>
<comment type="cofactor">
    <cofactor evidence="2">
        <name>Zn(2+)</name>
        <dbReference type="ChEBI" id="CHEBI:29105"/>
    </cofactor>
</comment>
<reference evidence="12" key="1">
    <citation type="submission" date="2020-05" db="EMBL/GenBank/DDBJ databases">
        <title>Phylogenomic resolution of chytrid fungi.</title>
        <authorList>
            <person name="Stajich J.E."/>
            <person name="Amses K."/>
            <person name="Simmons R."/>
            <person name="Seto K."/>
            <person name="Myers J."/>
            <person name="Bonds A."/>
            <person name="Quandt C.A."/>
            <person name="Barry K."/>
            <person name="Liu P."/>
            <person name="Grigoriev I."/>
            <person name="Longcore J.E."/>
            <person name="James T.Y."/>
        </authorList>
    </citation>
    <scope>NUCLEOTIDE SEQUENCE</scope>
    <source>
        <strain evidence="12">PLAUS21</strain>
    </source>
</reference>
<dbReference type="GO" id="GO:0004416">
    <property type="term" value="F:hydroxyacylglutathione hydrolase activity"/>
    <property type="evidence" value="ECO:0007669"/>
    <property type="project" value="UniProtKB-EC"/>
</dbReference>
<comment type="pathway">
    <text evidence="3">Secondary metabolite metabolism; methylglyoxal degradation; (R)-lactate from methylglyoxal: step 2/2.</text>
</comment>
<dbReference type="PANTHER" id="PTHR11935">
    <property type="entry name" value="BETA LACTAMASE DOMAIN"/>
    <property type="match status" value="1"/>
</dbReference>
<evidence type="ECO:0000313" key="12">
    <source>
        <dbReference type="EMBL" id="KAJ3257451.1"/>
    </source>
</evidence>
<evidence type="ECO:0000256" key="7">
    <source>
        <dbReference type="ARBA" id="ARBA00022801"/>
    </source>
</evidence>
<keyword evidence="13" id="KW-1185">Reference proteome</keyword>
<keyword evidence="10" id="KW-0472">Membrane</keyword>
<evidence type="ECO:0000256" key="2">
    <source>
        <dbReference type="ARBA" id="ARBA00001947"/>
    </source>
</evidence>
<dbReference type="Pfam" id="PF16123">
    <property type="entry name" value="HAGH_C"/>
    <property type="match status" value="1"/>
</dbReference>
<sequence>MTILQKVLFGTAVAVGAVAITNLVFFPNKWKAALMSIFNSPVGYYLIRLFKSQKKQLSKRDPMISGHLEIRIVPTLEDNYTYLIIDREQKTVIAIDPGLNILDELEPFTLIAILNTHKHWDHTCGNLDLYKKYPNVKVYGSEIDFQAGINNIYNKITNKVKDGDEIEVGRCSIKVISTPCHTKGSVMFLVDPVNSLRLAGMYDQIEKLGLAASNWNPLAPLLFTGDTLFLGGCGRFFEGNATDMYKIVHKLTKILATNTYIFPGHEYTFDNLAFAKLLDPSSVAIELAYNHARDCKRLNFPTVPGDWGQELQTNPYLLVDYKGKDLALWKYAMKRAEKAGIVEGIRKLVVETLPKDAPEYAIQEMVMIGCIRTLKDSFVNPNK</sequence>
<dbReference type="PANTHER" id="PTHR11935:SF94">
    <property type="entry name" value="TENZING NORGAY, ISOFORM C"/>
    <property type="match status" value="1"/>
</dbReference>
<dbReference type="Pfam" id="PF00753">
    <property type="entry name" value="Lactamase_B"/>
    <property type="match status" value="1"/>
</dbReference>
<feature type="transmembrane region" description="Helical" evidence="10">
    <location>
        <begin position="7"/>
        <end position="26"/>
    </location>
</feature>
<dbReference type="InterPro" id="IPR035680">
    <property type="entry name" value="Clx_II_MBL"/>
</dbReference>
<accession>A0AAD5UH03</accession>
<comment type="caution">
    <text evidence="12">The sequence shown here is derived from an EMBL/GenBank/DDBJ whole genome shotgun (WGS) entry which is preliminary data.</text>
</comment>
<evidence type="ECO:0000313" key="13">
    <source>
        <dbReference type="Proteomes" id="UP001210925"/>
    </source>
</evidence>
<protein>
    <recommendedName>
        <fullName evidence="5">hydroxyacylglutathione hydrolase</fullName>
        <ecNumber evidence="5">3.1.2.6</ecNumber>
    </recommendedName>
    <alternativeName>
        <fullName evidence="9">Glyoxalase II</fullName>
    </alternativeName>
</protein>
<keyword evidence="10" id="KW-0812">Transmembrane</keyword>
<evidence type="ECO:0000259" key="11">
    <source>
        <dbReference type="SMART" id="SM00849"/>
    </source>
</evidence>
<dbReference type="Gene3D" id="3.60.15.10">
    <property type="entry name" value="Ribonuclease Z/Hydroxyacylglutathione hydrolase-like"/>
    <property type="match status" value="1"/>
</dbReference>
<dbReference type="SMART" id="SM00849">
    <property type="entry name" value="Lactamase_B"/>
    <property type="match status" value="1"/>
</dbReference>
<dbReference type="InterPro" id="IPR036866">
    <property type="entry name" value="RibonucZ/Hydroxyglut_hydro"/>
</dbReference>
<proteinExistence type="inferred from homology"/>
<dbReference type="Proteomes" id="UP001210925">
    <property type="component" value="Unassembled WGS sequence"/>
</dbReference>
<keyword evidence="6" id="KW-0479">Metal-binding</keyword>
<evidence type="ECO:0000256" key="10">
    <source>
        <dbReference type="SAM" id="Phobius"/>
    </source>
</evidence>
<dbReference type="EMBL" id="JADGKB010000038">
    <property type="protein sequence ID" value="KAJ3257451.1"/>
    <property type="molecule type" value="Genomic_DNA"/>
</dbReference>
<dbReference type="CDD" id="cd07723">
    <property type="entry name" value="hydroxyacylglutathione_hydrolase_MBL-fold"/>
    <property type="match status" value="1"/>
</dbReference>
<comment type="catalytic activity">
    <reaction evidence="1">
        <text>an S-(2-hydroxyacyl)glutathione + H2O = a 2-hydroxy carboxylate + glutathione + H(+)</text>
        <dbReference type="Rhea" id="RHEA:21864"/>
        <dbReference type="ChEBI" id="CHEBI:15377"/>
        <dbReference type="ChEBI" id="CHEBI:15378"/>
        <dbReference type="ChEBI" id="CHEBI:57925"/>
        <dbReference type="ChEBI" id="CHEBI:58896"/>
        <dbReference type="ChEBI" id="CHEBI:71261"/>
        <dbReference type="EC" id="3.1.2.6"/>
    </reaction>
</comment>
<feature type="domain" description="Metallo-beta-lactamase" evidence="11">
    <location>
        <begin position="78"/>
        <end position="265"/>
    </location>
</feature>
<dbReference type="GO" id="GO:0046872">
    <property type="term" value="F:metal ion binding"/>
    <property type="evidence" value="ECO:0007669"/>
    <property type="project" value="UniProtKB-KW"/>
</dbReference>
<keyword evidence="10" id="KW-1133">Transmembrane helix</keyword>
<evidence type="ECO:0000256" key="6">
    <source>
        <dbReference type="ARBA" id="ARBA00022723"/>
    </source>
</evidence>
<dbReference type="InterPro" id="IPR001279">
    <property type="entry name" value="Metallo-B-lactamas"/>
</dbReference>
<evidence type="ECO:0000256" key="3">
    <source>
        <dbReference type="ARBA" id="ARBA00004963"/>
    </source>
</evidence>
<keyword evidence="8" id="KW-0862">Zinc</keyword>
<name>A0AAD5UH03_9FUNG</name>
<dbReference type="SUPFAM" id="SSF56281">
    <property type="entry name" value="Metallo-hydrolase/oxidoreductase"/>
    <property type="match status" value="1"/>
</dbReference>
<evidence type="ECO:0000256" key="1">
    <source>
        <dbReference type="ARBA" id="ARBA00001623"/>
    </source>
</evidence>
<dbReference type="InterPro" id="IPR032282">
    <property type="entry name" value="HAGH_C"/>
</dbReference>
<organism evidence="12 13">
    <name type="scientific">Boothiomyces macroporosus</name>
    <dbReference type="NCBI Taxonomy" id="261099"/>
    <lineage>
        <taxon>Eukaryota</taxon>
        <taxon>Fungi</taxon>
        <taxon>Fungi incertae sedis</taxon>
        <taxon>Chytridiomycota</taxon>
        <taxon>Chytridiomycota incertae sedis</taxon>
        <taxon>Chytridiomycetes</taxon>
        <taxon>Rhizophydiales</taxon>
        <taxon>Terramycetaceae</taxon>
        <taxon>Boothiomyces</taxon>
    </lineage>
</organism>
<evidence type="ECO:0000256" key="4">
    <source>
        <dbReference type="ARBA" id="ARBA00006759"/>
    </source>
</evidence>